<evidence type="ECO:0000313" key="2">
    <source>
        <dbReference type="EMBL" id="MBW0504737.1"/>
    </source>
</evidence>
<reference evidence="2" key="1">
    <citation type="submission" date="2021-03" db="EMBL/GenBank/DDBJ databases">
        <title>Draft genome sequence of rust myrtle Austropuccinia psidii MF-1, a brazilian biotype.</title>
        <authorList>
            <person name="Quecine M.C."/>
            <person name="Pachon D.M.R."/>
            <person name="Bonatelli M.L."/>
            <person name="Correr F.H."/>
            <person name="Franceschini L.M."/>
            <person name="Leite T.F."/>
            <person name="Margarido G.R.A."/>
            <person name="Almeida C.A."/>
            <person name="Ferrarezi J.A."/>
            <person name="Labate C.A."/>
        </authorList>
    </citation>
    <scope>NUCLEOTIDE SEQUENCE</scope>
    <source>
        <strain evidence="2">MF-1</strain>
    </source>
</reference>
<evidence type="ECO:0000313" key="3">
    <source>
        <dbReference type="Proteomes" id="UP000765509"/>
    </source>
</evidence>
<feature type="region of interest" description="Disordered" evidence="1">
    <location>
        <begin position="1"/>
        <end position="71"/>
    </location>
</feature>
<dbReference type="EMBL" id="AVOT02018100">
    <property type="protein sequence ID" value="MBW0504737.1"/>
    <property type="molecule type" value="Genomic_DNA"/>
</dbReference>
<accession>A0A9Q3DRU4</accession>
<dbReference type="AlphaFoldDB" id="A0A9Q3DRU4"/>
<name>A0A9Q3DRU4_9BASI</name>
<feature type="compositionally biased region" description="Polar residues" evidence="1">
    <location>
        <begin position="24"/>
        <end position="37"/>
    </location>
</feature>
<feature type="compositionally biased region" description="Polar residues" evidence="1">
    <location>
        <begin position="1"/>
        <end position="16"/>
    </location>
</feature>
<evidence type="ECO:0000256" key="1">
    <source>
        <dbReference type="SAM" id="MobiDB-lite"/>
    </source>
</evidence>
<feature type="compositionally biased region" description="Basic and acidic residues" evidence="1">
    <location>
        <begin position="51"/>
        <end position="60"/>
    </location>
</feature>
<keyword evidence="3" id="KW-1185">Reference proteome</keyword>
<comment type="caution">
    <text evidence="2">The sequence shown here is derived from an EMBL/GenBank/DDBJ whole genome shotgun (WGS) entry which is preliminary data.</text>
</comment>
<sequence>MEHGQQEVQPSITLGRTWSEVPEDTSQIDTLQRSYGNRQRMKSQKAVQALRGEENQDKGRSSHYPIYRRTI</sequence>
<proteinExistence type="predicted"/>
<gene>
    <name evidence="2" type="ORF">O181_044452</name>
</gene>
<dbReference type="Proteomes" id="UP000765509">
    <property type="component" value="Unassembled WGS sequence"/>
</dbReference>
<organism evidence="2 3">
    <name type="scientific">Austropuccinia psidii MF-1</name>
    <dbReference type="NCBI Taxonomy" id="1389203"/>
    <lineage>
        <taxon>Eukaryota</taxon>
        <taxon>Fungi</taxon>
        <taxon>Dikarya</taxon>
        <taxon>Basidiomycota</taxon>
        <taxon>Pucciniomycotina</taxon>
        <taxon>Pucciniomycetes</taxon>
        <taxon>Pucciniales</taxon>
        <taxon>Sphaerophragmiaceae</taxon>
        <taxon>Austropuccinia</taxon>
    </lineage>
</organism>
<protein>
    <submittedName>
        <fullName evidence="2">Uncharacterized protein</fullName>
    </submittedName>
</protein>